<proteinExistence type="predicted"/>
<gene>
    <name evidence="2" type="ordered locus">FRAAL3279</name>
</gene>
<reference evidence="2 3" key="1">
    <citation type="journal article" date="2007" name="Genome Res.">
        <title>Genome characteristics of facultatively symbiotic Frankia sp. strains reflect host range and host plant biogeography.</title>
        <authorList>
            <person name="Normand P."/>
            <person name="Lapierre P."/>
            <person name="Tisa L.S."/>
            <person name="Gogarten J.P."/>
            <person name="Alloisio N."/>
            <person name="Bagnarol E."/>
            <person name="Bassi C.A."/>
            <person name="Berry A.M."/>
            <person name="Bickhart D.M."/>
            <person name="Choisne N."/>
            <person name="Couloux A."/>
            <person name="Cournoyer B."/>
            <person name="Cruveiller S."/>
            <person name="Daubin V."/>
            <person name="Demange N."/>
            <person name="Francino M.P."/>
            <person name="Goltsman E."/>
            <person name="Huang Y."/>
            <person name="Kopp O.R."/>
            <person name="Labarre L."/>
            <person name="Lapidus A."/>
            <person name="Lavire C."/>
            <person name="Marechal J."/>
            <person name="Martinez M."/>
            <person name="Mastronunzio J.E."/>
            <person name="Mullin B.C."/>
            <person name="Niemann J."/>
            <person name="Pujic P."/>
            <person name="Rawnsley T."/>
            <person name="Rouy Z."/>
            <person name="Schenowitz C."/>
            <person name="Sellstedt A."/>
            <person name="Tavares F."/>
            <person name="Tomkins J.P."/>
            <person name="Vallenet D."/>
            <person name="Valverde C."/>
            <person name="Wall L.G."/>
            <person name="Wang Y."/>
            <person name="Medigue C."/>
            <person name="Benson D.R."/>
        </authorList>
    </citation>
    <scope>NUCLEOTIDE SEQUENCE [LARGE SCALE GENOMIC DNA]</scope>
    <source>
        <strain evidence="3">DSM 45986 / CECT 9034 / ACN14a</strain>
    </source>
</reference>
<protein>
    <submittedName>
        <fullName evidence="2">Uncharacterized protein</fullName>
    </submittedName>
</protein>
<organism evidence="2 3">
    <name type="scientific">Frankia alni (strain DSM 45986 / CECT 9034 / ACN14a)</name>
    <dbReference type="NCBI Taxonomy" id="326424"/>
    <lineage>
        <taxon>Bacteria</taxon>
        <taxon>Bacillati</taxon>
        <taxon>Actinomycetota</taxon>
        <taxon>Actinomycetes</taxon>
        <taxon>Frankiales</taxon>
        <taxon>Frankiaceae</taxon>
        <taxon>Frankia</taxon>
    </lineage>
</organism>
<dbReference type="KEGG" id="fal:FRAAL3279"/>
<dbReference type="Proteomes" id="UP000000657">
    <property type="component" value="Chromosome"/>
</dbReference>
<dbReference type="HOGENOM" id="CLU_2734138_0_0_11"/>
<accession>Q0RKN3</accession>
<evidence type="ECO:0000313" key="2">
    <source>
        <dbReference type="EMBL" id="CAJ61923.1"/>
    </source>
</evidence>
<sequence>MARSLGRARAPGRPVRGRRTPTVSSAAARATDRGAVPLEQAAIDVDPVAGSRSGMAPIAPVAPVAPVAQAA</sequence>
<dbReference type="EMBL" id="CT573213">
    <property type="protein sequence ID" value="CAJ61923.1"/>
    <property type="molecule type" value="Genomic_DNA"/>
</dbReference>
<feature type="region of interest" description="Disordered" evidence="1">
    <location>
        <begin position="1"/>
        <end position="35"/>
    </location>
</feature>
<feature type="region of interest" description="Disordered" evidence="1">
    <location>
        <begin position="49"/>
        <end position="71"/>
    </location>
</feature>
<feature type="compositionally biased region" description="Low complexity" evidence="1">
    <location>
        <begin position="56"/>
        <end position="71"/>
    </location>
</feature>
<name>Q0RKN3_FRAAA</name>
<dbReference type="AlphaFoldDB" id="Q0RKN3"/>
<evidence type="ECO:0000256" key="1">
    <source>
        <dbReference type="SAM" id="MobiDB-lite"/>
    </source>
</evidence>
<keyword evidence="3" id="KW-1185">Reference proteome</keyword>
<evidence type="ECO:0000313" key="3">
    <source>
        <dbReference type="Proteomes" id="UP000000657"/>
    </source>
</evidence>